<gene>
    <name evidence="1" type="ORF">J2Z31_004627</name>
</gene>
<dbReference type="Proteomes" id="UP000730739">
    <property type="component" value="Unassembled WGS sequence"/>
</dbReference>
<evidence type="ECO:0000313" key="1">
    <source>
        <dbReference type="EMBL" id="MBP2238100.1"/>
    </source>
</evidence>
<name>A0ABS4R5E3_9HYPH</name>
<dbReference type="EMBL" id="JAGILA010000007">
    <property type="protein sequence ID" value="MBP2238100.1"/>
    <property type="molecule type" value="Genomic_DNA"/>
</dbReference>
<reference evidence="1 2" key="1">
    <citation type="submission" date="2021-03" db="EMBL/GenBank/DDBJ databases">
        <title>Genomic Encyclopedia of Type Strains, Phase IV (KMG-IV): sequencing the most valuable type-strain genomes for metagenomic binning, comparative biology and taxonomic classification.</title>
        <authorList>
            <person name="Goeker M."/>
        </authorList>
    </citation>
    <scope>NUCLEOTIDE SEQUENCE [LARGE SCALE GENOMIC DNA]</scope>
    <source>
        <strain evidence="1 2">DSM 13372</strain>
    </source>
</reference>
<keyword evidence="2" id="KW-1185">Reference proteome</keyword>
<sequence length="155" mass="17718">MTLYVDVARLKAVWTQTTIPVVMRLGIGRPLSVRLPFAEGNGEWLKMGRRRDPKWNSNDRFWELPKAWLNTIVDRSLDRYGSVYVIQPYQEQEKCSPACMNAQGHECQCSCMGANHGAGNDGSWFEVSDAFACRWNEYTIACRLMKRLRALPGEA</sequence>
<evidence type="ECO:0000313" key="2">
    <source>
        <dbReference type="Proteomes" id="UP000730739"/>
    </source>
</evidence>
<organism evidence="1 2">
    <name type="scientific">Sinorhizobium kostiense</name>
    <dbReference type="NCBI Taxonomy" id="76747"/>
    <lineage>
        <taxon>Bacteria</taxon>
        <taxon>Pseudomonadati</taxon>
        <taxon>Pseudomonadota</taxon>
        <taxon>Alphaproteobacteria</taxon>
        <taxon>Hyphomicrobiales</taxon>
        <taxon>Rhizobiaceae</taxon>
        <taxon>Sinorhizobium/Ensifer group</taxon>
        <taxon>Sinorhizobium</taxon>
    </lineage>
</organism>
<accession>A0ABS4R5E3</accession>
<comment type="caution">
    <text evidence="1">The sequence shown here is derived from an EMBL/GenBank/DDBJ whole genome shotgun (WGS) entry which is preliminary data.</text>
</comment>
<proteinExistence type="predicted"/>
<protein>
    <submittedName>
        <fullName evidence="1">Uncharacterized protein</fullName>
    </submittedName>
</protein>